<dbReference type="EMBL" id="CP063361">
    <property type="protein sequence ID" value="UOD31595.1"/>
    <property type="molecule type" value="Genomic_DNA"/>
</dbReference>
<dbReference type="Gene3D" id="3.40.50.300">
    <property type="entry name" value="P-loop containing nucleotide triphosphate hydrolases"/>
    <property type="match status" value="3"/>
</dbReference>
<feature type="domain" description="Restriction endonuclease type II-like" evidence="3">
    <location>
        <begin position="1598"/>
        <end position="1697"/>
    </location>
</feature>
<dbReference type="CDD" id="cd18808">
    <property type="entry name" value="SF1_C_Upf1"/>
    <property type="match status" value="1"/>
</dbReference>
<dbReference type="InterPro" id="IPR011335">
    <property type="entry name" value="Restrct_endonuc-II-like"/>
</dbReference>
<dbReference type="SUPFAM" id="SSF52540">
    <property type="entry name" value="P-loop containing nucleoside triphosphate hydrolases"/>
    <property type="match status" value="3"/>
</dbReference>
<evidence type="ECO:0000313" key="5">
    <source>
        <dbReference type="Proteomes" id="UP000831532"/>
    </source>
</evidence>
<dbReference type="PANTHER" id="PTHR10887:SF495">
    <property type="entry name" value="HELICASE SENATAXIN ISOFORM X1-RELATED"/>
    <property type="match status" value="1"/>
</dbReference>
<gene>
    <name evidence="4" type="ORF">INH39_07880</name>
</gene>
<reference evidence="4 5" key="1">
    <citation type="submission" date="2020-10" db="EMBL/GenBank/DDBJ databases">
        <title>Genome analysis of Massilia species.</title>
        <authorList>
            <person name="Jung D.-H."/>
        </authorList>
    </citation>
    <scope>NUCLEOTIDE SEQUENCE [LARGE SCALE GENOMIC DNA]</scope>
    <source>
        <strain evidence="5">sipir</strain>
    </source>
</reference>
<protein>
    <submittedName>
        <fullName evidence="4">DUF4011 domain-containing protein</fullName>
    </submittedName>
</protein>
<sequence>MIDDDFLTEEAGDTVADFPVLTAGLPITDALDQLRLRLLDLTGRNRLINFKHGAGKTIQFVESDFNAAFERLVGDSASGLALGFVPDPDRQDWELKNGRPVRPEAKSYASRLGKNTSYDLLSGKTAPARRTRQSTTLQTLYYADELGKYGRKLAREAKLAIEETGSNMLYLVFGFLEFPESPGSDKLYQAPLLCVPVSIAISDEGQYSTFTVVSSGEELTDNLSLREKVKRDFGLNLPPYLDEDDESADSYLVKITRQVKDLPGWRVQYRITLSLLSFANMLMVKDIAPETWDDGSGTSTLVSHPLIRQVFEGNDSRMSEPAYAGEYDIDIHPGGDLPLIYDADSSQHSALIDVLDGKNRVIEGPPGTGKSQTITNIIAAALQAGKTVLFVAEKLAALEVVKSRLEQAGLEKFVLELHSNKTNKKRVLDDLKHRIEMSVPPLGELPEFIDQLSAKKDELRSHMEVMRSVGGNAMELSLHQVMWRAELNRVRCAEEAATLIHLEYAPAAATTQTQLLELVDGLKYAVHQYDMIGKFDNSHPFWGFFPNELTPHDAIPIQQILTTYRQRFAAFDSALGRALDILGTDDIRLDNETASRLISVLSDLAPADPAEIDFQLLPALFGSDDAQGRQSLDVLKELSARQELLSGLEQSRDEVMIDSSAVDQDEISAGENIGKRLASIGLGHWTCEQLAHAQAKLRAATNAGALAARDVERIALLFGIPFDYKSEDIKRVQIIRSVLGRAPTLLLHLRSAELAEPMALDVLNRMASELEAIQSAFAMLDDALYMDSVPAEGEISDAIAVLREGNRWYRVFQGNWRKSIALHKRLVRDKNTGLSPEERLAGLEALRKYTKRQSAWQNDEKLRRICGPHFDGASTPFMDLLMVAVWLIRSNENFSDNRVESPVLDLFKITRADIVELLEVSDTLGDSLRTLDAVADLHRSLLTSVPELSANIEQARWDERLSEYHETAELLNAAVAFMTPRMKQGITFQRGVAALAEVYQIPELVQSLTTHPEGTRIFGTSYKGRDTSLSTAFAAHTYGRLLLAARLPAPLERLLLSADSVANYAAIEESIIAINQGWKDLIEFERSLGFYGEINIGLWAGSETKNLSEFARGILERTTTAVQHYSSLLPWAQYVQAREGCQRAGLMEYLDLVEANKLSAQRLVYGFTYRFYASITQQLFRQKKALRVFSGTRHASIRKDYAFLDRQVIKMRGAQVARDCMRASAPPQGMSGVRVDDKSELRLLEHLIPQQRPRVPLRKLLSRAGGAIQSLKPCFMMGPQAVAQFLQPRRHHFDIVIMDEASQLRPEQALGAIARGSQLVVVGDPKQLPPTSFFARMATPEDDGDSGKGAAAVDAESILDVCISHFHPVRTLRWHYRSQHESLIAFSNQNFYRGNLVVFPSPFGKSKELGLRYRYVKAGIYEGQMNPIEAREVVEAVAAHIQQRPENSLGVVTLNVKQRDIIAEMLRERLKTVDGADDFKEHWKSQGMELFVKNLENVQGDERDCIMISTTFGRPATAGVVRQNFGPISRNGGWRRLNVLFTRAKRSVVVFSSMKPEDIVVDRGTPEGTRALRDYLLFARDNVLSQNEETDLPPDSDFEVAILDLLKGKGYEVVPQLGVAGFRIDIAVRHPDYKSMFLAAIECDGASYHSGVSVRDRDRIRQEILEGLGWRGRIWRIWSTDWFRNPQAEAERLFNFLSELRAVPVMVVEDDPDVTEDDEQFPPELIDQEPTQIPQLAEIDLPAEDDEIDVQVGDLVTYFDVETPECHLSVRITALLTNLNQGFISEGTPLAQVLLGAMAGDDVVLRVPGKSPATLRVHAIHRADVPHSEAI</sequence>
<dbReference type="Gene3D" id="3.40.960.10">
    <property type="entry name" value="VSR Endonuclease"/>
    <property type="match status" value="1"/>
</dbReference>
<name>A0ABY4A9W4_9BURK</name>
<dbReference type="Pfam" id="PF18741">
    <property type="entry name" value="MTES_1575"/>
    <property type="match status" value="1"/>
</dbReference>
<dbReference type="InterPro" id="IPR041679">
    <property type="entry name" value="DNA2/NAM7-like_C"/>
</dbReference>
<dbReference type="SUPFAM" id="SSF52980">
    <property type="entry name" value="Restriction endonuclease-like"/>
    <property type="match status" value="1"/>
</dbReference>
<evidence type="ECO:0000259" key="1">
    <source>
        <dbReference type="Pfam" id="PF13086"/>
    </source>
</evidence>
<dbReference type="RefSeq" id="WP_243492712.1">
    <property type="nucleotide sequence ID" value="NZ_CP063361.1"/>
</dbReference>
<keyword evidence="5" id="KW-1185">Reference proteome</keyword>
<dbReference type="InterPro" id="IPR041677">
    <property type="entry name" value="DNA2/NAM7_AAA_11"/>
</dbReference>
<dbReference type="InterPro" id="IPR027417">
    <property type="entry name" value="P-loop_NTPase"/>
</dbReference>
<dbReference type="InterPro" id="IPR047187">
    <property type="entry name" value="SF1_C_Upf1"/>
</dbReference>
<dbReference type="Proteomes" id="UP000831532">
    <property type="component" value="Chromosome"/>
</dbReference>
<dbReference type="Pfam" id="PF13086">
    <property type="entry name" value="AAA_11"/>
    <property type="match status" value="1"/>
</dbReference>
<accession>A0ABY4A9W4</accession>
<dbReference type="InterPro" id="IPR049468">
    <property type="entry name" value="Restrct_endonuc-II-like_dom"/>
</dbReference>
<dbReference type="InterPro" id="IPR025103">
    <property type="entry name" value="DUF4011"/>
</dbReference>
<dbReference type="PANTHER" id="PTHR10887">
    <property type="entry name" value="DNA2/NAM7 HELICASE FAMILY"/>
    <property type="match status" value="1"/>
</dbReference>
<evidence type="ECO:0000313" key="4">
    <source>
        <dbReference type="EMBL" id="UOD31595.1"/>
    </source>
</evidence>
<evidence type="ECO:0000259" key="3">
    <source>
        <dbReference type="Pfam" id="PF18741"/>
    </source>
</evidence>
<organism evidence="4 5">
    <name type="scientific">Massilia violaceinigra</name>
    <dbReference type="NCBI Taxonomy" id="2045208"/>
    <lineage>
        <taxon>Bacteria</taxon>
        <taxon>Pseudomonadati</taxon>
        <taxon>Pseudomonadota</taxon>
        <taxon>Betaproteobacteria</taxon>
        <taxon>Burkholderiales</taxon>
        <taxon>Oxalobacteraceae</taxon>
        <taxon>Telluria group</taxon>
        <taxon>Massilia</taxon>
    </lineage>
</organism>
<dbReference type="Pfam" id="PF13087">
    <property type="entry name" value="AAA_12"/>
    <property type="match status" value="1"/>
</dbReference>
<dbReference type="InterPro" id="IPR045055">
    <property type="entry name" value="DNA2/NAM7-like"/>
</dbReference>
<dbReference type="Pfam" id="PF13195">
    <property type="entry name" value="DUF4011"/>
    <property type="match status" value="1"/>
</dbReference>
<evidence type="ECO:0000259" key="2">
    <source>
        <dbReference type="Pfam" id="PF13087"/>
    </source>
</evidence>
<proteinExistence type="predicted"/>
<feature type="domain" description="DNA2/NAM7 helicase helicase" evidence="1">
    <location>
        <begin position="1290"/>
        <end position="1332"/>
    </location>
</feature>
<dbReference type="SUPFAM" id="SSF54534">
    <property type="entry name" value="FKBP-like"/>
    <property type="match status" value="1"/>
</dbReference>
<feature type="domain" description="DNA2/NAM7 helicase-like C-terminal" evidence="2">
    <location>
        <begin position="1357"/>
        <end position="1554"/>
    </location>
</feature>